<evidence type="ECO:0000256" key="10">
    <source>
        <dbReference type="PROSITE-ProRule" id="PRU01360"/>
    </source>
</evidence>
<feature type="domain" description="TonB-dependent receptor plug" evidence="14">
    <location>
        <begin position="51"/>
        <end position="161"/>
    </location>
</feature>
<evidence type="ECO:0000256" key="6">
    <source>
        <dbReference type="ARBA" id="ARBA00023077"/>
    </source>
</evidence>
<keyword evidence="6 11" id="KW-0798">TonB box</keyword>
<dbReference type="InterPro" id="IPR000531">
    <property type="entry name" value="Beta-barrel_TonB"/>
</dbReference>
<keyword evidence="3 10" id="KW-1134">Transmembrane beta strand</keyword>
<dbReference type="InterPro" id="IPR012910">
    <property type="entry name" value="Plug_dom"/>
</dbReference>
<organism evidence="15 16">
    <name type="scientific">Acidaminococcus fermentans</name>
    <dbReference type="NCBI Taxonomy" id="905"/>
    <lineage>
        <taxon>Bacteria</taxon>
        <taxon>Bacillati</taxon>
        <taxon>Bacillota</taxon>
        <taxon>Negativicutes</taxon>
        <taxon>Acidaminococcales</taxon>
        <taxon>Acidaminococcaceae</taxon>
        <taxon>Acidaminococcus</taxon>
    </lineage>
</organism>
<dbReference type="Pfam" id="PF00593">
    <property type="entry name" value="TonB_dep_Rec_b-barrel"/>
    <property type="match status" value="1"/>
</dbReference>
<feature type="domain" description="TonB-dependent receptor-like beta-barrel" evidence="13">
    <location>
        <begin position="245"/>
        <end position="614"/>
    </location>
</feature>
<dbReference type="Gene3D" id="2.40.170.20">
    <property type="entry name" value="TonB-dependent receptor, beta-barrel domain"/>
    <property type="match status" value="1"/>
</dbReference>
<gene>
    <name evidence="15" type="ORF">SAMN05216495_10827</name>
</gene>
<comment type="caution">
    <text evidence="15">The sequence shown here is derived from an EMBL/GenBank/DDBJ whole genome shotgun (WGS) entry which is preliminary data.</text>
</comment>
<dbReference type="Pfam" id="PF07715">
    <property type="entry name" value="Plug"/>
    <property type="match status" value="1"/>
</dbReference>
<dbReference type="InterPro" id="IPR036942">
    <property type="entry name" value="Beta-barrel_TonB_sf"/>
</dbReference>
<dbReference type="EMBL" id="FNOP01000008">
    <property type="protein sequence ID" value="SDW89123.1"/>
    <property type="molecule type" value="Genomic_DNA"/>
</dbReference>
<evidence type="ECO:0000256" key="5">
    <source>
        <dbReference type="ARBA" id="ARBA00022729"/>
    </source>
</evidence>
<accession>A0A1H2X8A0</accession>
<evidence type="ECO:0000256" key="12">
    <source>
        <dbReference type="SAM" id="SignalP"/>
    </source>
</evidence>
<feature type="signal peptide" evidence="12">
    <location>
        <begin position="1"/>
        <end position="27"/>
    </location>
</feature>
<dbReference type="PANTHER" id="PTHR30069:SF29">
    <property type="entry name" value="HEMOGLOBIN AND HEMOGLOBIN-HAPTOGLOBIN-BINDING PROTEIN 1-RELATED"/>
    <property type="match status" value="1"/>
</dbReference>
<keyword evidence="9 10" id="KW-0998">Cell outer membrane</keyword>
<dbReference type="PROSITE" id="PS52016">
    <property type="entry name" value="TONB_DEPENDENT_REC_3"/>
    <property type="match status" value="1"/>
</dbReference>
<evidence type="ECO:0000313" key="15">
    <source>
        <dbReference type="EMBL" id="SDW89123.1"/>
    </source>
</evidence>
<keyword evidence="2 10" id="KW-0813">Transport</keyword>
<dbReference type="Proteomes" id="UP000182379">
    <property type="component" value="Unassembled WGS sequence"/>
</dbReference>
<evidence type="ECO:0000256" key="1">
    <source>
        <dbReference type="ARBA" id="ARBA00004571"/>
    </source>
</evidence>
<evidence type="ECO:0000256" key="11">
    <source>
        <dbReference type="RuleBase" id="RU003357"/>
    </source>
</evidence>
<dbReference type="InterPro" id="IPR037066">
    <property type="entry name" value="Plug_dom_sf"/>
</dbReference>
<dbReference type="SUPFAM" id="SSF56935">
    <property type="entry name" value="Porins"/>
    <property type="match status" value="1"/>
</dbReference>
<evidence type="ECO:0000259" key="14">
    <source>
        <dbReference type="Pfam" id="PF07715"/>
    </source>
</evidence>
<evidence type="ECO:0000256" key="9">
    <source>
        <dbReference type="ARBA" id="ARBA00023237"/>
    </source>
</evidence>
<dbReference type="InterPro" id="IPR039426">
    <property type="entry name" value="TonB-dep_rcpt-like"/>
</dbReference>
<evidence type="ECO:0000256" key="8">
    <source>
        <dbReference type="ARBA" id="ARBA00023170"/>
    </source>
</evidence>
<evidence type="ECO:0000256" key="3">
    <source>
        <dbReference type="ARBA" id="ARBA00022452"/>
    </source>
</evidence>
<reference evidence="15 16" key="1">
    <citation type="submission" date="2016-10" db="EMBL/GenBank/DDBJ databases">
        <authorList>
            <person name="Varghese N."/>
            <person name="Submissions S."/>
        </authorList>
    </citation>
    <scope>NUCLEOTIDE SEQUENCE [LARGE SCALE GENOMIC DNA]</scope>
    <source>
        <strain evidence="15 16">WCC6</strain>
    </source>
</reference>
<evidence type="ECO:0000256" key="4">
    <source>
        <dbReference type="ARBA" id="ARBA00022692"/>
    </source>
</evidence>
<dbReference type="Gene3D" id="2.170.130.10">
    <property type="entry name" value="TonB-dependent receptor, plug domain"/>
    <property type="match status" value="1"/>
</dbReference>
<comment type="similarity">
    <text evidence="10 11">Belongs to the TonB-dependent receptor family.</text>
</comment>
<evidence type="ECO:0000259" key="13">
    <source>
        <dbReference type="Pfam" id="PF00593"/>
    </source>
</evidence>
<evidence type="ECO:0000313" key="16">
    <source>
        <dbReference type="Proteomes" id="UP000182379"/>
    </source>
</evidence>
<keyword evidence="8" id="KW-0675">Receptor</keyword>
<protein>
    <submittedName>
        <fullName evidence="15">Vitamin B12 transporter</fullName>
    </submittedName>
</protein>
<comment type="subcellular location">
    <subcellularLocation>
        <location evidence="1 10">Cell outer membrane</location>
        <topology evidence="1 10">Multi-pass membrane protein</topology>
    </subcellularLocation>
</comment>
<dbReference type="GO" id="GO:0015344">
    <property type="term" value="F:siderophore uptake transmembrane transporter activity"/>
    <property type="evidence" value="ECO:0007669"/>
    <property type="project" value="TreeGrafter"/>
</dbReference>
<name>A0A1H2X8A0_ACIFE</name>
<keyword evidence="4 10" id="KW-0812">Transmembrane</keyword>
<keyword evidence="5 12" id="KW-0732">Signal</keyword>
<keyword evidence="7 10" id="KW-0472">Membrane</keyword>
<evidence type="ECO:0000256" key="7">
    <source>
        <dbReference type="ARBA" id="ARBA00023136"/>
    </source>
</evidence>
<evidence type="ECO:0000256" key="2">
    <source>
        <dbReference type="ARBA" id="ARBA00022448"/>
    </source>
</evidence>
<dbReference type="GO" id="GO:0044718">
    <property type="term" value="P:siderophore transmembrane transport"/>
    <property type="evidence" value="ECO:0007669"/>
    <property type="project" value="TreeGrafter"/>
</dbReference>
<dbReference type="PANTHER" id="PTHR30069">
    <property type="entry name" value="TONB-DEPENDENT OUTER MEMBRANE RECEPTOR"/>
    <property type="match status" value="1"/>
</dbReference>
<proteinExistence type="inferred from homology"/>
<dbReference type="CDD" id="cd01347">
    <property type="entry name" value="ligand_gated_channel"/>
    <property type="match status" value="1"/>
</dbReference>
<sequence>MKEVWNQKLAAAVLTAVLAGSTSVVWAAEQEQAEKPAQEIVITANRLKNQKVDTPADVTVITSQQISDRGYRTVTDALEDVPGARVLDASGPAFERRVILNGDDRVVVMVDGRRINYSMGSTNGKSTFDANTLPGVSMIERIEVVKGGASTLYGADAVGGVINIITKTPEETTGTVHVGYGSWGTQDLGLSFGGKQNKTGFQVGVNRNKASYLKYKDTNGDTKKWDGQSDYTQDSISLKLTQDFTKSDGLTVNYDYSNLDGNFRSGLYTYDSYSKAYYPNTDQRHATKKTNNVGIRYDWNREAGNAGYVQAYRNYYGYTNFGTFSYNDGDMNETDWGLEGQQNFVLSDTNTLVAGLEYRNAKVDHVGIYTDGKYNNKAVFLQDQWKFAPTWQLNTGVRYDDHSKAGNRTTGSVAVNKKFSQDSNAYLSWNSVFRAPTTDDLFYRDSYDFMRGNENLKPETGNVWSAGYNFKIDSKTDVGITGFYSQLNDAIRWADYGYYWQVENINKQKKRGMSLSVTHHLNKLWELNAAYTYVKVEDNRNDGKGYVKDVNYAPNYYQAGVRYHDTKWNVSLTGRGGSGLSGEKYGEHNYFTLDLAARYKFTNNWTGFANFYNLNNAAYAEYSGVFNNQDIYPMPGRRLIVGAEYSF</sequence>
<dbReference type="RefSeq" id="WP_074705932.1">
    <property type="nucleotide sequence ID" value="NZ_FNOP01000008.1"/>
</dbReference>
<dbReference type="GO" id="GO:0009279">
    <property type="term" value="C:cell outer membrane"/>
    <property type="evidence" value="ECO:0007669"/>
    <property type="project" value="UniProtKB-SubCell"/>
</dbReference>
<feature type="chain" id="PRO_5032851410" evidence="12">
    <location>
        <begin position="28"/>
        <end position="647"/>
    </location>
</feature>
<dbReference type="AlphaFoldDB" id="A0A1H2X8A0"/>